<dbReference type="PROSITE" id="PS50297">
    <property type="entry name" value="ANK_REP_REGION"/>
    <property type="match status" value="19"/>
</dbReference>
<feature type="repeat" description="ANK" evidence="9">
    <location>
        <begin position="680"/>
        <end position="712"/>
    </location>
</feature>
<keyword evidence="2" id="KW-0268">Exocytosis</keyword>
<dbReference type="GO" id="GO:0044218">
    <property type="term" value="C:other organism cell membrane"/>
    <property type="evidence" value="ECO:0007669"/>
    <property type="project" value="UniProtKB-KW"/>
</dbReference>
<feature type="repeat" description="ANK" evidence="9">
    <location>
        <begin position="776"/>
        <end position="808"/>
    </location>
</feature>
<feature type="repeat" description="ANK" evidence="9">
    <location>
        <begin position="580"/>
        <end position="612"/>
    </location>
</feature>
<dbReference type="FunFam" id="1.25.40.20:FF:000012">
    <property type="entry name" value="ankyrin repeat domain-containing protein 17 isoform X1"/>
    <property type="match status" value="1"/>
</dbReference>
<feature type="region of interest" description="Disordered" evidence="11">
    <location>
        <begin position="217"/>
        <end position="245"/>
    </location>
</feature>
<keyword evidence="4" id="KW-0677">Repeat</keyword>
<dbReference type="SUPFAM" id="SSF48403">
    <property type="entry name" value="Ankyrin repeat"/>
    <property type="match status" value="3"/>
</dbReference>
<feature type="compositionally biased region" description="Acidic residues" evidence="11">
    <location>
        <begin position="947"/>
        <end position="987"/>
    </location>
</feature>
<evidence type="ECO:0000256" key="2">
    <source>
        <dbReference type="ARBA" id="ARBA00022483"/>
    </source>
</evidence>
<evidence type="ECO:0000313" key="13">
    <source>
        <dbReference type="EMBL" id="KAF7488762.1"/>
    </source>
</evidence>
<feature type="repeat" description="ANK" evidence="9">
    <location>
        <begin position="2078"/>
        <end position="2110"/>
    </location>
</feature>
<evidence type="ECO:0000259" key="12">
    <source>
        <dbReference type="SMART" id="SM00322"/>
    </source>
</evidence>
<dbReference type="Pfam" id="PF12796">
    <property type="entry name" value="Ank_2"/>
    <property type="match status" value="7"/>
</dbReference>
<dbReference type="Proteomes" id="UP000070412">
    <property type="component" value="Unassembled WGS sequence"/>
</dbReference>
<feature type="repeat" description="ANK" evidence="9">
    <location>
        <begin position="446"/>
        <end position="478"/>
    </location>
</feature>
<feature type="region of interest" description="Disordered" evidence="11">
    <location>
        <begin position="283"/>
        <end position="316"/>
    </location>
</feature>
<reference evidence="13" key="2">
    <citation type="submission" date="2020-01" db="EMBL/GenBank/DDBJ databases">
        <authorList>
            <person name="Korhonen P.K.K."/>
            <person name="Guangxu M.G."/>
            <person name="Wang T.W."/>
            <person name="Stroehlein A.J.S."/>
            <person name="Young N.D."/>
            <person name="Ang C.-S.A."/>
            <person name="Fernando D.W.F."/>
            <person name="Lu H.L."/>
            <person name="Taylor S.T."/>
            <person name="Ehtesham M.E.M."/>
            <person name="Najaraj S.H.N."/>
            <person name="Harsha G.H.G."/>
            <person name="Madugundu A.M."/>
            <person name="Renuse S.R."/>
            <person name="Holt D.H."/>
            <person name="Pandey A.P."/>
            <person name="Papenfuss A.P."/>
            <person name="Gasser R.B.G."/>
            <person name="Fischer K.F."/>
        </authorList>
    </citation>
    <scope>NUCLEOTIDE SEQUENCE</scope>
    <source>
        <strain evidence="13">SSS_KF_BRIS2020</strain>
    </source>
</reference>
<feature type="region of interest" description="Disordered" evidence="11">
    <location>
        <begin position="3257"/>
        <end position="3311"/>
    </location>
</feature>
<keyword evidence="5" id="KW-0528">Neurotoxin</keyword>
<dbReference type="Pfam" id="PF00023">
    <property type="entry name" value="Ank"/>
    <property type="match status" value="1"/>
</dbReference>
<dbReference type="PANTHER" id="PTHR23206:SF8">
    <property type="entry name" value="ANKYRIN REPEAT AND KH DOMAIN-CONTAINING 1"/>
    <property type="match status" value="1"/>
</dbReference>
<dbReference type="OrthoDB" id="10071877at2759"/>
<feature type="repeat" description="ANK" evidence="9">
    <location>
        <begin position="646"/>
        <end position="678"/>
    </location>
</feature>
<dbReference type="InterPro" id="IPR047373">
    <property type="entry name" value="KH-I_MASK"/>
</dbReference>
<dbReference type="SMART" id="SM00322">
    <property type="entry name" value="KH"/>
    <property type="match status" value="1"/>
</dbReference>
<evidence type="ECO:0000256" key="8">
    <source>
        <dbReference type="ARBA" id="ARBA00023298"/>
    </source>
</evidence>
<feature type="compositionally biased region" description="Polar residues" evidence="11">
    <location>
        <begin position="2319"/>
        <end position="2341"/>
    </location>
</feature>
<feature type="compositionally biased region" description="Basic and acidic residues" evidence="11">
    <location>
        <begin position="106"/>
        <end position="117"/>
    </location>
</feature>
<protein>
    <submittedName>
        <fullName evidence="13">Ankyrin repeat and KH domain-containing protein 1</fullName>
    </submittedName>
</protein>
<dbReference type="InterPro" id="IPR036770">
    <property type="entry name" value="Ankyrin_rpt-contain_sf"/>
</dbReference>
<dbReference type="GO" id="GO:0010468">
    <property type="term" value="P:regulation of gene expression"/>
    <property type="evidence" value="ECO:0007669"/>
    <property type="project" value="UniProtKB-ARBA"/>
</dbReference>
<dbReference type="SUPFAM" id="SSF54791">
    <property type="entry name" value="Eukaryotic type KH-domain (KH-domain type I)"/>
    <property type="match status" value="1"/>
</dbReference>
<dbReference type="EnsemblMetazoa" id="SSS_6832s_mrna">
    <property type="protein sequence ID" value="KAF7488762.1"/>
    <property type="gene ID" value="SSS_6832"/>
</dbReference>
<dbReference type="PANTHER" id="PTHR23206">
    <property type="entry name" value="MASK PROTEIN"/>
    <property type="match status" value="1"/>
</dbReference>
<feature type="repeat" description="ANK" evidence="9">
    <location>
        <begin position="479"/>
        <end position="505"/>
    </location>
</feature>
<feature type="repeat" description="ANK" evidence="9">
    <location>
        <begin position="710"/>
        <end position="742"/>
    </location>
</feature>
<name>A0A834R1W5_SARSC</name>
<feature type="region of interest" description="Disordered" evidence="11">
    <location>
        <begin position="1741"/>
        <end position="1764"/>
    </location>
</feature>
<feature type="compositionally biased region" description="Acidic residues" evidence="11">
    <location>
        <begin position="172"/>
        <end position="181"/>
    </location>
</feature>
<dbReference type="GO" id="GO:0005737">
    <property type="term" value="C:cytoplasm"/>
    <property type="evidence" value="ECO:0007669"/>
    <property type="project" value="TreeGrafter"/>
</dbReference>
<feature type="region of interest" description="Disordered" evidence="11">
    <location>
        <begin position="2225"/>
        <end position="2362"/>
    </location>
</feature>
<keyword evidence="5" id="KW-0800">Toxin</keyword>
<dbReference type="Gene3D" id="1.25.40.20">
    <property type="entry name" value="Ankyrin repeat-containing domain"/>
    <property type="match status" value="7"/>
</dbReference>
<feature type="repeat" description="ANK" evidence="9">
    <location>
        <begin position="2043"/>
        <end position="2075"/>
    </location>
</feature>
<comment type="subcellular location">
    <subcellularLocation>
        <location evidence="1">Target cell membrane</location>
    </subcellularLocation>
</comment>
<dbReference type="InterPro" id="IPR002110">
    <property type="entry name" value="Ankyrin_rpt"/>
</dbReference>
<dbReference type="EMBL" id="WVUK01000065">
    <property type="protein sequence ID" value="KAF7488762.1"/>
    <property type="molecule type" value="Genomic_DNA"/>
</dbReference>
<reference evidence="15" key="1">
    <citation type="journal article" date="2020" name="PLoS Negl. Trop. Dis.">
        <title>High-quality nuclear genome for Sarcoptes scabiei-A critical resource for a neglected parasite.</title>
        <authorList>
            <person name="Korhonen P.K."/>
            <person name="Gasser R.B."/>
            <person name="Ma G."/>
            <person name="Wang T."/>
            <person name="Stroehlein A.J."/>
            <person name="Young N.D."/>
            <person name="Ang C.S."/>
            <person name="Fernando D.D."/>
            <person name="Lu H.C."/>
            <person name="Taylor S."/>
            <person name="Reynolds S.L."/>
            <person name="Mofiz E."/>
            <person name="Najaraj S.H."/>
            <person name="Gowda H."/>
            <person name="Madugundu A."/>
            <person name="Renuse S."/>
            <person name="Holt D."/>
            <person name="Pandey A."/>
            <person name="Papenfuss A.T."/>
            <person name="Fischer K."/>
        </authorList>
    </citation>
    <scope>NUCLEOTIDE SEQUENCE [LARGE SCALE GENOMIC DNA]</scope>
</reference>
<dbReference type="PRINTS" id="PR01415">
    <property type="entry name" value="ANKYRIN"/>
</dbReference>
<evidence type="ECO:0000313" key="14">
    <source>
        <dbReference type="EnsemblMetazoa" id="KAF7488762.1"/>
    </source>
</evidence>
<feature type="compositionally biased region" description="Acidic residues" evidence="11">
    <location>
        <begin position="303"/>
        <end position="314"/>
    </location>
</feature>
<reference evidence="14" key="3">
    <citation type="submission" date="2022-06" db="UniProtKB">
        <authorList>
            <consortium name="EnsemblMetazoa"/>
        </authorList>
    </citation>
    <scope>IDENTIFICATION</scope>
</reference>
<evidence type="ECO:0000256" key="5">
    <source>
        <dbReference type="ARBA" id="ARBA00023028"/>
    </source>
</evidence>
<dbReference type="GO" id="GO:0006887">
    <property type="term" value="P:exocytosis"/>
    <property type="evidence" value="ECO:0007669"/>
    <property type="project" value="UniProtKB-KW"/>
</dbReference>
<keyword evidence="6 9" id="KW-0040">ANK repeat</keyword>
<feature type="region of interest" description="Disordered" evidence="11">
    <location>
        <begin position="947"/>
        <end position="1000"/>
    </location>
</feature>
<dbReference type="Pfam" id="PF00013">
    <property type="entry name" value="KH_1"/>
    <property type="match status" value="1"/>
</dbReference>
<feature type="compositionally biased region" description="Polar residues" evidence="11">
    <location>
        <begin position="3297"/>
        <end position="3311"/>
    </location>
</feature>
<feature type="repeat" description="ANK" evidence="9">
    <location>
        <begin position="1908"/>
        <end position="1940"/>
    </location>
</feature>
<feature type="compositionally biased region" description="Polar residues" evidence="11">
    <location>
        <begin position="283"/>
        <end position="299"/>
    </location>
</feature>
<feature type="region of interest" description="Disordered" evidence="11">
    <location>
        <begin position="1500"/>
        <end position="1520"/>
    </location>
</feature>
<organism evidence="13">
    <name type="scientific">Sarcoptes scabiei</name>
    <name type="common">Itch mite</name>
    <name type="synonym">Acarus scabiei</name>
    <dbReference type="NCBI Taxonomy" id="52283"/>
    <lineage>
        <taxon>Eukaryota</taxon>
        <taxon>Metazoa</taxon>
        <taxon>Ecdysozoa</taxon>
        <taxon>Arthropoda</taxon>
        <taxon>Chelicerata</taxon>
        <taxon>Arachnida</taxon>
        <taxon>Acari</taxon>
        <taxon>Acariformes</taxon>
        <taxon>Sarcoptiformes</taxon>
        <taxon>Astigmata</taxon>
        <taxon>Psoroptidia</taxon>
        <taxon>Sarcoptoidea</taxon>
        <taxon>Sarcoptidae</taxon>
        <taxon>Sarcoptinae</taxon>
        <taxon>Sarcoptes</taxon>
    </lineage>
</organism>
<dbReference type="InterPro" id="IPR051631">
    <property type="entry name" value="Ankyrin-KH/SAM_domain"/>
</dbReference>
<dbReference type="FunFam" id="1.25.40.20:FF:000131">
    <property type="entry name" value="ankyrin repeat domain-containing protein 17 isoform X1"/>
    <property type="match status" value="1"/>
</dbReference>
<feature type="repeat" description="ANK" evidence="9">
    <location>
        <begin position="1941"/>
        <end position="1973"/>
    </location>
</feature>
<dbReference type="InterPro" id="IPR036612">
    <property type="entry name" value="KH_dom_type_1_sf"/>
</dbReference>
<evidence type="ECO:0000256" key="6">
    <source>
        <dbReference type="ARBA" id="ARBA00023043"/>
    </source>
</evidence>
<keyword evidence="15" id="KW-1185">Reference proteome</keyword>
<feature type="repeat" description="ANK" evidence="9">
    <location>
        <begin position="743"/>
        <end position="775"/>
    </location>
</feature>
<evidence type="ECO:0000256" key="3">
    <source>
        <dbReference type="ARBA" id="ARBA00022537"/>
    </source>
</evidence>
<evidence type="ECO:0000256" key="10">
    <source>
        <dbReference type="PROSITE-ProRule" id="PRU00117"/>
    </source>
</evidence>
<dbReference type="InterPro" id="IPR004087">
    <property type="entry name" value="KH_dom"/>
</dbReference>
<evidence type="ECO:0000256" key="11">
    <source>
        <dbReference type="SAM" id="MobiDB-lite"/>
    </source>
</evidence>
<feature type="repeat" description="ANK" evidence="9">
    <location>
        <begin position="613"/>
        <end position="645"/>
    </location>
</feature>
<proteinExistence type="predicted"/>
<feature type="region of interest" description="Disordered" evidence="11">
    <location>
        <begin position="1683"/>
        <end position="1702"/>
    </location>
</feature>
<feature type="repeat" description="ANK" evidence="9">
    <location>
        <begin position="843"/>
        <end position="865"/>
    </location>
</feature>
<feature type="compositionally biased region" description="Low complexity" evidence="11">
    <location>
        <begin position="1501"/>
        <end position="1512"/>
    </location>
</feature>
<keyword evidence="3" id="KW-1052">Target cell membrane</keyword>
<feature type="region of interest" description="Disordered" evidence="11">
    <location>
        <begin position="2745"/>
        <end position="2764"/>
    </location>
</feature>
<dbReference type="GO" id="GO:0003723">
    <property type="term" value="F:RNA binding"/>
    <property type="evidence" value="ECO:0007669"/>
    <property type="project" value="UniProtKB-UniRule"/>
</dbReference>
<dbReference type="GO" id="GO:0044231">
    <property type="term" value="C:host cell presynaptic membrane"/>
    <property type="evidence" value="ECO:0007669"/>
    <property type="project" value="UniProtKB-KW"/>
</dbReference>
<feature type="repeat" description="ANK" evidence="9">
    <location>
        <begin position="1841"/>
        <end position="1873"/>
    </location>
</feature>
<feature type="repeat" description="ANK" evidence="9">
    <location>
        <begin position="810"/>
        <end position="842"/>
    </location>
</feature>
<evidence type="ECO:0000256" key="1">
    <source>
        <dbReference type="ARBA" id="ARBA00004175"/>
    </source>
</evidence>
<keyword evidence="7" id="KW-0175">Coiled coil</keyword>
<dbReference type="FunFam" id="1.25.40.20:FF:000398">
    <property type="entry name" value="ankyrin repeat and KH domain-containing protein 1 isoform X3"/>
    <property type="match status" value="1"/>
</dbReference>
<dbReference type="InterPro" id="IPR004088">
    <property type="entry name" value="KH_dom_type_1"/>
</dbReference>
<evidence type="ECO:0000256" key="9">
    <source>
        <dbReference type="PROSITE-ProRule" id="PRU00023"/>
    </source>
</evidence>
<evidence type="ECO:0000313" key="15">
    <source>
        <dbReference type="Proteomes" id="UP000070412"/>
    </source>
</evidence>
<sequence>MPKSKANSNGNSSNEIYQQIDSLSAIEKKVINSMQPFMDHEDFTAQVRTIMKAAGLLTDKVSSRTMTLIAELFASEDEDENEDDDEEIYIEDVDVAEDGNLNRCIENQEDKSVERESIQPNQDEIEFVDEIDYEIEDDEDGDEDNNEDDDEVEDDDYDDDEDDINGQRHDTEEEADDEQENSEIDSFIIQDDFHHLHSSSLNGDRFRSKFSKGDNLKYSASNQKHGDGKKYSRSSISDSRKSSDSKLYDQLRFTSSDVHCVLDEVGATIAKMKINDSIQRKNQSIQTVKHQNDVSTSYHNDIEGDEDDDDDDNNDDIHLKKEMYKYYQQQQRNSKQQNSTVVDCQSSSLSNNAIIQSIEDQSSLLSSNSKSRTQQSEIDNDEQLLIIDELMKNEWLKYKDSNIYLDNILYSNINSLLYGAATFGSLNFIKCLLQNPDIDINYRGPKNVTPLMKASGRGHEEIVELLIDNGADCNLQSSKGTTALMEAAYNGHLETVKVLCEKGSSCVEMRNENGHTALMEAATSGHVEIAKYFISNGADINVHSNEFRESALTLAAYRGHLEMVQYLVELKADSSDRAEEMHTALMEASMDGHVEVARFLLDSGAQVNMPPNSFESPLTLAACGGHVELALLLLMRGANIEEVNDEGYNALMEASREKHEEMVALLIAHGANVNAIVEESKETALLLACCSGSIEVVNLLIKAGADVNLGATPPLIEASQEGHYEIVKLLLDNGADINITYHTGETALDFACGHNHLNIVKLLIEYGADIDHMGNDGRTPLLTALRAANKNIITYLVCSKADVNLTTPSNDQTPLSIACANGDPEIVELLLCAGANINHQLKDNRTALMEAALNGHTDIIELLLRYSQVCKSKTIVPASNQFVMKNVATSTSAAVPKNFSNEDNFVHLSKKSKSSRKSSKYLSDQLSVDKQIDAIGGNRELNEIFSEEEYDDGDGDCDEDECDDDDNDDENNVDIDVEDDDDYDDEQETNRENGNEEEFDYADLEILLNKYRSQEEWIIEKMAQSKDPEQAQREIMKFINQIQVRLMSKMAGNNQAMIDDKNLTAPPSSPQPPPSRSKISLNEFSEQWDSLINEISTTFPNDIFNEVPKLRKIPALDDRRTYDLIHQFKSQLDMYGVERTDFYGQMLGSMFCSIFHSFLQPTEIEADEIVFSEMRKIIFKIGSSHLLSFDTRAWLDIKVKLFEIYKRYVLNYKKKTQQAFENSDLCLKLEKIDRKIFYDLIIFNKIIMFDENEPMIPGFFFKKFVKNNMLLNFFDFPAKLSKKLEELFEHEKISMKDCFRLLLSSTNVANSSMIMKKINDQLKNQSKSHQFDTYKINPERMIFSRCGSNFLPIGYLDETLFKLFYKLTIFFLSEKKEVLIDELSQIIKRSSLLLTIVRPLLLMINYRLQQNESVVNENMESILKIQNDAKQFHKESLENDELDEMIKIDKTYSSDETNGIDDKSFSNSFTLERVISMKNQVDASALFSAFTSDFQIPKIPVSSSSSSSVSSSAATSEKGISNDDSFNEIDSLAITQARRTKNISNRLESTISSNCSDALVDIINAIPSSAINYNNKIIFFREKLNTLGLLESDIRELLCLIDEIDMFSPTEKCKTQASKTKQVVEQSTSLENRDSEMIQEPSSIVGHSNSITPQNRFYHLHHPPPPPPPPPFQAIKSRTTSKVSNAKKAKKIRSQNSSSTAKKIRNMLAQSTTSLDENDLPIYITEKLFEHGTELVDSFVQIPEDDNDDDDAENDHDDEREREETLIDFSKSSKTIFAIPKSDKNLNLLNETKKSRISLAKKDPSKYAKNSVNSKLKSFESSITAKTKLPTVDLNSSTESNHDTALLLACSNGHDDAVKCLINKGADIEHKNKKGLTPLIVAAANGHVSIIEILLNHGAELESLTDVSKDTALSVACSLGQIKAVELLLCRGANKEHRNISDYTPLSLASAAGHTEIADILCRHGAEINLRTGSKLGITPLMLASMNGHIETVKLLLDRGSDINAYVETNRNTALTLAAFQGRHDVVDLLADRNANIEHRAKTGLTPLMEAASSGYTEVGKVLLEKGAEVNAAPVPATRDTALTLAADKGYAKFVEVLIINGANVDAKNKKGYSALWLACNGGHLDVVNLLIQAKCEVDAQDNRKVSCLMAAFRKGHVKVVKLMVSHVAQFPSDQETNRYIDICSDEELKKKVIACAGIIRFAKDRQAAEALKNATNLLEEIDMERSRQESKKAAAARKRERKKQKKKEKAEQNQQQQQKSHTEIDDNGNFKESNFSTDIEKNEIFKNPQEENDESIKSNNRNEEEDVNPKITIKKSKTLINQNKQSSDTKPTADQNSGTSENEDKTIQKKLQDQSFEKNERSKLKNIKSIVDSGVMKFSISKNRNRDLEISASEKHPKIRIVTDSSTKHQSMIFNDCNHNSSQAGTRRVDQPQSKIRLSFQNKNEKSVESDISHQTNKISDQIVNHMNHAKNSRGTKTFTNKRYEAQMSSNNYSNNPAINKSTAIEFTKRDEGWKEVVRKSKRVLVPGNAISRVIGRSGCNINTIREVSGAHIEVEKQKGQGDRNVIIRGSAEATRIASQLITVLSQEADKDLSEIMENLGISKHPPSAELSPDNSSNEDAFSFSKTVSENSLQVSVAQSVAQKNYRQITSKCFSKSATTNESVANKSSPRSQSLEISTFKDDLNSVTQTSATSNTVSYTMAVNSKIRSTNSSSSTATNMNGNTNVKIMSTIFKPSNKSLLYSNRNPNIRSKQSKETTSNFESSVESHNYNYNLVSEKNFTSEIDGKHSAGAASIQSNEFDASMSLNESLDQFANEKNRFSDVTASGIITSTSSVNTITHLLMQQLSQPILSKNQNLSSKSTDDNETLRSLVSPIYSAHSNSSQPSCPTSSLLINTSSTSTANHIVSNLNYSGHVRSAPCTPPISNYSPSIKSNLNQASNLLNERISPFSINPNLLMKSTTNSLDNHESVATAAATEYGPIHPSMFASSTSSNTDFLVNNSDLLYNNNQLRNQINNMGDANHNLFLDQRSLTPTLFNSEASNNLKRSGLNPNAPDYASRSNSFSAIPPQHSLGPGGTINFNQSNMNYSNSVSSFTLNTMINGLSCTGQNRSNYSPNNNPPPMSNDVRQMILNYSMNIFQNNVPKQHQEAAARLAHLSAQNNNFAVNNDHLHGNVFASKPISKKLNYFPYVAPNEMKSSQLNSLDSFSMQTQLINNQNQFKLAAANNTSCIGPTSSVNTELFDFFNSTQNTYDLTMKTPPSLDSPDSRQEDGNAKINKQPAPIGTERAQRKHPASCGQMSTTPNTINNDNPMFMDQTNSWRLNYDDVNEAVNGESNLNQSSLSFNASLNDTSNFADPIFPSATDQSLSGFYNPMSFANQQQQQPQQKCGIKLLNEALTNLDHFNSMSDNIILNSGDISANHLNDWQTDPIVLKTNNNLIVPSIPTHPLSVSGTNEFDSYKMWGSNNWSNQI</sequence>
<dbReference type="SMART" id="SM00248">
    <property type="entry name" value="ANK"/>
    <property type="match status" value="24"/>
</dbReference>
<feature type="domain" description="K Homology" evidence="12">
    <location>
        <begin position="2519"/>
        <end position="2588"/>
    </location>
</feature>
<feature type="region of interest" description="Disordered" evidence="11">
    <location>
        <begin position="1059"/>
        <end position="1078"/>
    </location>
</feature>
<accession>A0A834R1W5</accession>
<feature type="compositionally biased region" description="Acidic residues" evidence="11">
    <location>
        <begin position="123"/>
        <end position="164"/>
    </location>
</feature>
<dbReference type="Gene3D" id="3.30.1370.10">
    <property type="entry name" value="K Homology domain, type 1"/>
    <property type="match status" value="1"/>
</dbReference>
<feature type="repeat" description="ANK" evidence="9">
    <location>
        <begin position="1976"/>
        <end position="2008"/>
    </location>
</feature>
<feature type="compositionally biased region" description="Basic and acidic residues" evidence="11">
    <location>
        <begin position="2343"/>
        <end position="2362"/>
    </location>
</feature>
<feature type="repeat" description="ANK" evidence="9">
    <location>
        <begin position="2010"/>
        <end position="2042"/>
    </location>
</feature>
<feature type="compositionally biased region" description="Acidic residues" evidence="11">
    <location>
        <begin position="1743"/>
        <end position="1756"/>
    </location>
</feature>
<feature type="compositionally biased region" description="Basic residues" evidence="11">
    <location>
        <begin position="2235"/>
        <end position="2248"/>
    </location>
</feature>
<keyword evidence="8" id="KW-0472">Membrane</keyword>
<feature type="repeat" description="ANK" evidence="9">
    <location>
        <begin position="1874"/>
        <end position="1906"/>
    </location>
</feature>
<dbReference type="Pfam" id="PF13637">
    <property type="entry name" value="Ank_4"/>
    <property type="match status" value="1"/>
</dbReference>
<dbReference type="CDD" id="cd22404">
    <property type="entry name" value="KH-I_MASK"/>
    <property type="match status" value="1"/>
</dbReference>
<feature type="repeat" description="ANK" evidence="9">
    <location>
        <begin position="2111"/>
        <end position="2143"/>
    </location>
</feature>
<dbReference type="PROSITE" id="PS50084">
    <property type="entry name" value="KH_TYPE_1"/>
    <property type="match status" value="1"/>
</dbReference>
<keyword evidence="8" id="KW-1053">Target membrane</keyword>
<dbReference type="GO" id="GO:0045087">
    <property type="term" value="P:innate immune response"/>
    <property type="evidence" value="ECO:0007669"/>
    <property type="project" value="TreeGrafter"/>
</dbReference>
<feature type="repeat" description="ANK" evidence="9">
    <location>
        <begin position="513"/>
        <end position="545"/>
    </location>
</feature>
<evidence type="ECO:0000256" key="4">
    <source>
        <dbReference type="ARBA" id="ARBA00022737"/>
    </source>
</evidence>
<evidence type="ECO:0000256" key="7">
    <source>
        <dbReference type="ARBA" id="ARBA00023054"/>
    </source>
</evidence>
<gene>
    <name evidence="13" type="ORF">SSS_6832</name>
</gene>
<feature type="region of interest" description="Disordered" evidence="11">
    <location>
        <begin position="106"/>
        <end position="181"/>
    </location>
</feature>
<dbReference type="PROSITE" id="PS50088">
    <property type="entry name" value="ANK_REPEAT"/>
    <property type="match status" value="21"/>
</dbReference>
<keyword evidence="5" id="KW-0638">Presynaptic neurotoxin</keyword>
<keyword evidence="10" id="KW-0694">RNA-binding</keyword>